<protein>
    <submittedName>
        <fullName evidence="1">Uncharacterized protein</fullName>
    </submittedName>
</protein>
<accession>A0A0F8XY37</accession>
<comment type="caution">
    <text evidence="1">The sequence shown here is derived from an EMBL/GenBank/DDBJ whole genome shotgun (WGS) entry which is preliminary data.</text>
</comment>
<proteinExistence type="predicted"/>
<dbReference type="AlphaFoldDB" id="A0A0F8XY37"/>
<gene>
    <name evidence="1" type="ORF">LCGC14_2889120</name>
</gene>
<evidence type="ECO:0000313" key="1">
    <source>
        <dbReference type="EMBL" id="KKK73903.1"/>
    </source>
</evidence>
<feature type="non-terminal residue" evidence="1">
    <location>
        <position position="1"/>
    </location>
</feature>
<dbReference type="EMBL" id="LAZR01056570">
    <property type="protein sequence ID" value="KKK73903.1"/>
    <property type="molecule type" value="Genomic_DNA"/>
</dbReference>
<sequence length="30" mass="3393">IKPAAHARAAGPFFTTYNLKIHVDIEERIL</sequence>
<reference evidence="1" key="1">
    <citation type="journal article" date="2015" name="Nature">
        <title>Complex archaea that bridge the gap between prokaryotes and eukaryotes.</title>
        <authorList>
            <person name="Spang A."/>
            <person name="Saw J.H."/>
            <person name="Jorgensen S.L."/>
            <person name="Zaremba-Niedzwiedzka K."/>
            <person name="Martijn J."/>
            <person name="Lind A.E."/>
            <person name="van Eijk R."/>
            <person name="Schleper C."/>
            <person name="Guy L."/>
            <person name="Ettema T.J."/>
        </authorList>
    </citation>
    <scope>NUCLEOTIDE SEQUENCE</scope>
</reference>
<organism evidence="1">
    <name type="scientific">marine sediment metagenome</name>
    <dbReference type="NCBI Taxonomy" id="412755"/>
    <lineage>
        <taxon>unclassified sequences</taxon>
        <taxon>metagenomes</taxon>
        <taxon>ecological metagenomes</taxon>
    </lineage>
</organism>
<name>A0A0F8XY37_9ZZZZ</name>